<sequence length="262" mass="28272">MKQRYFLPLVALIGVASTSSMAATIDVTYAKSADFGSGQVGYITGAIAPNPNSHNSFVGVSIGGNSFTTNNIDYDFSSSGQFNAWCVDIYHWMSNGSTIYDVATASDLATELSKLRPETPGQIRVDKMIQLANQVYSFIDTTIESAAFQLAIWEIAYGTPSAVGSFIIDSTDKNFRVKDSSLAFVSLANNWLSQLATANNTGNYTLTYLNDGARNKSQDVIVFTETPLAPSSFSVPEPNSFALIGLGLAGFSFVRRKKVVRV</sequence>
<name>A0ABY7GP00_9GAMM</name>
<dbReference type="EMBL" id="CP113517">
    <property type="protein sequence ID" value="WAR43298.1"/>
    <property type="molecule type" value="Genomic_DNA"/>
</dbReference>
<dbReference type="EMBL" id="CP113517">
    <property type="protein sequence ID" value="WAR46229.1"/>
    <property type="molecule type" value="Genomic_DNA"/>
</dbReference>
<keyword evidence="1" id="KW-0732">Signal</keyword>
<feature type="signal peptide" evidence="1">
    <location>
        <begin position="1"/>
        <end position="22"/>
    </location>
</feature>
<evidence type="ECO:0000256" key="1">
    <source>
        <dbReference type="SAM" id="SignalP"/>
    </source>
</evidence>
<feature type="domain" description="Ice-binding protein C-terminal" evidence="2">
    <location>
        <begin position="234"/>
        <end position="256"/>
    </location>
</feature>
<gene>
    <name evidence="4" type="ORF">NM686_006840</name>
    <name evidence="3" type="ORF">NM686_012965</name>
</gene>
<proteinExistence type="predicted"/>
<organism evidence="4 5">
    <name type="scientific">Methylomonas rapida</name>
    <dbReference type="NCBI Taxonomy" id="2963939"/>
    <lineage>
        <taxon>Bacteria</taxon>
        <taxon>Pseudomonadati</taxon>
        <taxon>Pseudomonadota</taxon>
        <taxon>Gammaproteobacteria</taxon>
        <taxon>Methylococcales</taxon>
        <taxon>Methylococcaceae</taxon>
        <taxon>Methylomonas</taxon>
    </lineage>
</organism>
<accession>A0ABY7GP00</accession>
<dbReference type="Pfam" id="PF07589">
    <property type="entry name" value="PEP-CTERM"/>
    <property type="match status" value="1"/>
</dbReference>
<dbReference type="RefSeq" id="WP_255188276.1">
    <property type="nucleotide sequence ID" value="NZ_CP113517.1"/>
</dbReference>
<reference evidence="4" key="1">
    <citation type="submission" date="2022-11" db="EMBL/GenBank/DDBJ databases">
        <title>Methylomonas rapida sp. nov., Carotenoid-Producing Obligate Methanotrophs with High Growth Characteristics and Biotechnological Potential.</title>
        <authorList>
            <person name="Tikhonova E.N."/>
            <person name="Suleimanov R.Z."/>
            <person name="Miroshnikov K."/>
            <person name="Oshkin I.Y."/>
            <person name="Belova S.E."/>
            <person name="Danilova O.V."/>
            <person name="Ashikhmin A."/>
            <person name="Konopkin A."/>
            <person name="But S.Y."/>
            <person name="Khmelenina V.N."/>
            <person name="Kuznetsov N."/>
            <person name="Pimenov N.V."/>
            <person name="Dedysh S.N."/>
        </authorList>
    </citation>
    <scope>NUCLEOTIDE SEQUENCE</scope>
    <source>
        <strain evidence="4">MP1</strain>
    </source>
</reference>
<evidence type="ECO:0000313" key="5">
    <source>
        <dbReference type="Proteomes" id="UP001162780"/>
    </source>
</evidence>
<protein>
    <submittedName>
        <fullName evidence="4">PEP-CTERM sorting domain-containing protein</fullName>
    </submittedName>
</protein>
<evidence type="ECO:0000313" key="4">
    <source>
        <dbReference type="EMBL" id="WAR46229.1"/>
    </source>
</evidence>
<evidence type="ECO:0000259" key="2">
    <source>
        <dbReference type="Pfam" id="PF07589"/>
    </source>
</evidence>
<keyword evidence="5" id="KW-1185">Reference proteome</keyword>
<feature type="chain" id="PRO_5045034288" evidence="1">
    <location>
        <begin position="23"/>
        <end position="262"/>
    </location>
</feature>
<dbReference type="InterPro" id="IPR013424">
    <property type="entry name" value="Ice-binding_C"/>
</dbReference>
<dbReference type="Proteomes" id="UP001162780">
    <property type="component" value="Chromosome"/>
</dbReference>
<dbReference type="NCBIfam" id="TIGR02595">
    <property type="entry name" value="PEP_CTERM"/>
    <property type="match status" value="1"/>
</dbReference>
<evidence type="ECO:0000313" key="3">
    <source>
        <dbReference type="EMBL" id="WAR43298.1"/>
    </source>
</evidence>